<dbReference type="Gene3D" id="3.30.465.10">
    <property type="match status" value="1"/>
</dbReference>
<feature type="domain" description="FAD-binding PCMH-type" evidence="4">
    <location>
        <begin position="1"/>
        <end position="177"/>
    </location>
</feature>
<dbReference type="InterPro" id="IPR016169">
    <property type="entry name" value="FAD-bd_PCMH_sub2"/>
</dbReference>
<evidence type="ECO:0000256" key="1">
    <source>
        <dbReference type="ARBA" id="ARBA00022630"/>
    </source>
</evidence>
<dbReference type="RefSeq" id="WP_272776033.1">
    <property type="nucleotide sequence ID" value="NZ_JAQQLI010000006.1"/>
</dbReference>
<evidence type="ECO:0000256" key="3">
    <source>
        <dbReference type="ARBA" id="ARBA00023002"/>
    </source>
</evidence>
<dbReference type="SMART" id="SM01092">
    <property type="entry name" value="CO_deh_flav_C"/>
    <property type="match status" value="1"/>
</dbReference>
<dbReference type="Gene3D" id="3.30.43.10">
    <property type="entry name" value="Uridine Diphospho-n-acetylenolpyruvylglucosamine Reductase, domain 2"/>
    <property type="match status" value="1"/>
</dbReference>
<dbReference type="InterPro" id="IPR005107">
    <property type="entry name" value="CO_DH_flav_C"/>
</dbReference>
<keyword evidence="1" id="KW-0285">Flavoprotein</keyword>
<evidence type="ECO:0000313" key="5">
    <source>
        <dbReference type="EMBL" id="MDC7785185.1"/>
    </source>
</evidence>
<dbReference type="InterPro" id="IPR016167">
    <property type="entry name" value="FAD-bd_PCMH_sub1"/>
</dbReference>
<reference evidence="5" key="2">
    <citation type="submission" date="2023-02" db="EMBL/GenBank/DDBJ databases">
        <authorList>
            <person name="Rayyan A."/>
            <person name="Meyer T."/>
            <person name="Kyndt J.A."/>
        </authorList>
    </citation>
    <scope>NUCLEOTIDE SEQUENCE</scope>
    <source>
        <strain evidence="5">DSM 9987</strain>
    </source>
</reference>
<dbReference type="InterPro" id="IPR036683">
    <property type="entry name" value="CO_DH_flav_C_dom_sf"/>
</dbReference>
<protein>
    <submittedName>
        <fullName evidence="5">FAD binding domain-containing protein</fullName>
    </submittedName>
</protein>
<proteinExistence type="predicted"/>
<keyword evidence="3" id="KW-0560">Oxidoreductase</keyword>
<gene>
    <name evidence="5" type="ORF">PQJ73_05775</name>
</gene>
<dbReference type="Pfam" id="PF00941">
    <property type="entry name" value="FAD_binding_5"/>
    <property type="match status" value="1"/>
</dbReference>
<keyword evidence="2" id="KW-0274">FAD</keyword>
<dbReference type="InterPro" id="IPR002346">
    <property type="entry name" value="Mopterin_DH_FAD-bd"/>
</dbReference>
<dbReference type="PANTHER" id="PTHR42659:SF2">
    <property type="entry name" value="XANTHINE DEHYDROGENASE SUBUNIT C-RELATED"/>
    <property type="match status" value="1"/>
</dbReference>
<evidence type="ECO:0000313" key="6">
    <source>
        <dbReference type="Proteomes" id="UP001165652"/>
    </source>
</evidence>
<sequence>MRGFELVHPGSLAEAIALLDTDDDRVRPFSGGTALMLMMKTGVFRPSRLVHLGRIGAAHAAIAAGPNGGLRIGAMATLTAVEHSADVIRVAPVIAGAMKRLANVRVRNVACVGGNLAHGDPHMDLPPVLAALGGRVAIAGPQGTREVAVEHLFSGYYETVLGRGELITEVELPSQRGWTSAYLKCTTRSADDWPALGVAVSLRRAGGVIAEARLVVSAATEKLTRLAGAEAALVGAAADGTAFARAADAAVAEVELVEDARGSADYKAQLLRVHLKRALAQAVNDGAVS</sequence>
<dbReference type="PROSITE" id="PS51387">
    <property type="entry name" value="FAD_PCMH"/>
    <property type="match status" value="1"/>
</dbReference>
<name>A0ABT5J6C9_RHOTP</name>
<dbReference type="Proteomes" id="UP001165652">
    <property type="component" value="Unassembled WGS sequence"/>
</dbReference>
<dbReference type="Gene3D" id="3.30.390.50">
    <property type="entry name" value="CO dehydrogenase flavoprotein, C-terminal domain"/>
    <property type="match status" value="1"/>
</dbReference>
<dbReference type="EMBL" id="JAQQLI010000006">
    <property type="protein sequence ID" value="MDC7785185.1"/>
    <property type="molecule type" value="Genomic_DNA"/>
</dbReference>
<dbReference type="InterPro" id="IPR051312">
    <property type="entry name" value="Diverse_Substr_Oxidored"/>
</dbReference>
<organism evidence="5 6">
    <name type="scientific">Rhodoplanes tepidamans</name>
    <name type="common">Rhodoplanes cryptolactis</name>
    <dbReference type="NCBI Taxonomy" id="200616"/>
    <lineage>
        <taxon>Bacteria</taxon>
        <taxon>Pseudomonadati</taxon>
        <taxon>Pseudomonadota</taxon>
        <taxon>Alphaproteobacteria</taxon>
        <taxon>Hyphomicrobiales</taxon>
        <taxon>Nitrobacteraceae</taxon>
        <taxon>Rhodoplanes</taxon>
    </lineage>
</organism>
<dbReference type="InterPro" id="IPR016166">
    <property type="entry name" value="FAD-bd_PCMH"/>
</dbReference>
<evidence type="ECO:0000256" key="2">
    <source>
        <dbReference type="ARBA" id="ARBA00022827"/>
    </source>
</evidence>
<keyword evidence="6" id="KW-1185">Reference proteome</keyword>
<accession>A0ABT5J6C9</accession>
<dbReference type="SUPFAM" id="SSF56176">
    <property type="entry name" value="FAD-binding/transporter-associated domain-like"/>
    <property type="match status" value="1"/>
</dbReference>
<dbReference type="Pfam" id="PF03450">
    <property type="entry name" value="CO_deh_flav_C"/>
    <property type="match status" value="1"/>
</dbReference>
<evidence type="ECO:0000259" key="4">
    <source>
        <dbReference type="PROSITE" id="PS51387"/>
    </source>
</evidence>
<dbReference type="PANTHER" id="PTHR42659">
    <property type="entry name" value="XANTHINE DEHYDROGENASE SUBUNIT C-RELATED"/>
    <property type="match status" value="1"/>
</dbReference>
<dbReference type="InterPro" id="IPR036318">
    <property type="entry name" value="FAD-bd_PCMH-like_sf"/>
</dbReference>
<comment type="caution">
    <text evidence="5">The sequence shown here is derived from an EMBL/GenBank/DDBJ whole genome shotgun (WGS) entry which is preliminary data.</text>
</comment>
<dbReference type="SUPFAM" id="SSF55447">
    <property type="entry name" value="CO dehydrogenase flavoprotein C-terminal domain-like"/>
    <property type="match status" value="1"/>
</dbReference>
<reference evidence="5" key="1">
    <citation type="journal article" date="2023" name="Microbiol Resour">
        <title>Genome Sequences of Rhodoplanes serenus and Two Thermotolerant Strains, Rhodoplanes tepidamans and 'Rhodoplanes cryptolactis,' Further Refine the Genus.</title>
        <authorList>
            <person name="Rayyan A.A."/>
            <person name="Kyndt J.A."/>
        </authorList>
    </citation>
    <scope>NUCLEOTIDE SEQUENCE</scope>
    <source>
        <strain evidence="5">DSM 9987</strain>
    </source>
</reference>